<comment type="caution">
    <text evidence="1">The sequence shown here is derived from an EMBL/GenBank/DDBJ whole genome shotgun (WGS) entry which is preliminary data.</text>
</comment>
<keyword evidence="2" id="KW-1185">Reference proteome</keyword>
<reference evidence="1" key="1">
    <citation type="submission" date="2020-12" db="EMBL/GenBank/DDBJ databases">
        <title>Bacterial taxonomy.</title>
        <authorList>
            <person name="Pan X."/>
        </authorList>
    </citation>
    <scope>NUCLEOTIDE SEQUENCE</scope>
    <source>
        <strain evidence="1">M0105</strain>
    </source>
</reference>
<organism evidence="1 2">
    <name type="scientific">Thermohalobaculum xanthum</name>
    <dbReference type="NCBI Taxonomy" id="2753746"/>
    <lineage>
        <taxon>Bacteria</taxon>
        <taxon>Pseudomonadati</taxon>
        <taxon>Pseudomonadota</taxon>
        <taxon>Alphaproteobacteria</taxon>
        <taxon>Rhodobacterales</taxon>
        <taxon>Paracoccaceae</taxon>
        <taxon>Thermohalobaculum</taxon>
    </lineage>
</organism>
<accession>A0A8J7M797</accession>
<dbReference type="AlphaFoldDB" id="A0A8J7M797"/>
<proteinExistence type="predicted"/>
<evidence type="ECO:0008006" key="3">
    <source>
        <dbReference type="Google" id="ProtNLM"/>
    </source>
</evidence>
<gene>
    <name evidence="1" type="ORF">H0I76_10685</name>
</gene>
<dbReference type="RefSeq" id="WP_200609857.1">
    <property type="nucleotide sequence ID" value="NZ_JAEHHL010000006.1"/>
</dbReference>
<evidence type="ECO:0000313" key="2">
    <source>
        <dbReference type="Proteomes" id="UP000655420"/>
    </source>
</evidence>
<sequence>MKRLLAALSVLAVVAIAAWTYDINYRTKNALREVDRLRAEIAMRHEEQQVLRVEWAYLNRPDRLKRLVEMNNDRLGLVPIGPERFGDVASVPFPPPPEVDPLEAALAAATAAGAFIPTPAKTSIDPAAAAAERLDGGVAFFPVRLAAGGPADAALALPAAVGPAANHGAAPDAEPALALASAEVEAPQTQESGNAAAQTDAVSGAVVAAVPMPPRRPEALR</sequence>
<evidence type="ECO:0000313" key="1">
    <source>
        <dbReference type="EMBL" id="MBK0399659.1"/>
    </source>
</evidence>
<name>A0A8J7M797_9RHOB</name>
<dbReference type="EMBL" id="JAEHHL010000006">
    <property type="protein sequence ID" value="MBK0399659.1"/>
    <property type="molecule type" value="Genomic_DNA"/>
</dbReference>
<dbReference type="Proteomes" id="UP000655420">
    <property type="component" value="Unassembled WGS sequence"/>
</dbReference>
<protein>
    <recommendedName>
        <fullName evidence="3">Cell division protein FtsL</fullName>
    </recommendedName>
</protein>